<dbReference type="Gene3D" id="1.25.40.10">
    <property type="entry name" value="Tetratricopeptide repeat domain"/>
    <property type="match status" value="1"/>
</dbReference>
<evidence type="ECO:0000256" key="1">
    <source>
        <dbReference type="SAM" id="MobiDB-lite"/>
    </source>
</evidence>
<name>A0A427XNY8_9TREE</name>
<comment type="caution">
    <text evidence="2">The sequence shown here is derived from an EMBL/GenBank/DDBJ whole genome shotgun (WGS) entry which is preliminary data.</text>
</comment>
<feature type="compositionally biased region" description="Low complexity" evidence="1">
    <location>
        <begin position="438"/>
        <end position="450"/>
    </location>
</feature>
<feature type="compositionally biased region" description="Polar residues" evidence="1">
    <location>
        <begin position="129"/>
        <end position="142"/>
    </location>
</feature>
<dbReference type="GeneID" id="39593740"/>
<dbReference type="RefSeq" id="XP_028475562.1">
    <property type="nucleotide sequence ID" value="XM_028624490.1"/>
</dbReference>
<gene>
    <name evidence="2" type="ORF">EHS24_009197</name>
</gene>
<proteinExistence type="predicted"/>
<keyword evidence="3" id="KW-1185">Reference proteome</keyword>
<dbReference type="PANTHER" id="PTHR43628">
    <property type="entry name" value="ACTIVATOR OF C KINASE PROTEIN 1-RELATED"/>
    <property type="match status" value="1"/>
</dbReference>
<feature type="compositionally biased region" description="Low complexity" evidence="1">
    <location>
        <begin position="148"/>
        <end position="168"/>
    </location>
</feature>
<feature type="region of interest" description="Disordered" evidence="1">
    <location>
        <begin position="95"/>
        <end position="212"/>
    </location>
</feature>
<feature type="compositionally biased region" description="Polar residues" evidence="1">
    <location>
        <begin position="586"/>
        <end position="599"/>
    </location>
</feature>
<reference evidence="2 3" key="1">
    <citation type="submission" date="2018-11" db="EMBL/GenBank/DDBJ databases">
        <title>Genome sequence of Apiotrichum porosum DSM 27194.</title>
        <authorList>
            <person name="Aliyu H."/>
            <person name="Gorte O."/>
            <person name="Ochsenreither K."/>
        </authorList>
    </citation>
    <scope>NUCLEOTIDE SEQUENCE [LARGE SCALE GENOMIC DNA]</scope>
    <source>
        <strain evidence="2 3">DSM 27194</strain>
    </source>
</reference>
<dbReference type="Pfam" id="PF08238">
    <property type="entry name" value="Sel1"/>
    <property type="match status" value="3"/>
</dbReference>
<dbReference type="InterPro" id="IPR006597">
    <property type="entry name" value="Sel1-like"/>
</dbReference>
<feature type="compositionally biased region" description="Low complexity" evidence="1">
    <location>
        <begin position="325"/>
        <end position="371"/>
    </location>
</feature>
<feature type="compositionally biased region" description="Pro residues" evidence="1">
    <location>
        <begin position="403"/>
        <end position="412"/>
    </location>
</feature>
<feature type="region of interest" description="Disordered" evidence="1">
    <location>
        <begin position="536"/>
        <end position="606"/>
    </location>
</feature>
<evidence type="ECO:0000313" key="3">
    <source>
        <dbReference type="Proteomes" id="UP000279236"/>
    </source>
</evidence>
<dbReference type="InterPro" id="IPR052945">
    <property type="entry name" value="Mitotic_Regulator"/>
</dbReference>
<dbReference type="GO" id="GO:0032153">
    <property type="term" value="C:cell division site"/>
    <property type="evidence" value="ECO:0007669"/>
    <property type="project" value="TreeGrafter"/>
</dbReference>
<dbReference type="GO" id="GO:0010972">
    <property type="term" value="P:negative regulation of G2/M transition of mitotic cell cycle"/>
    <property type="evidence" value="ECO:0007669"/>
    <property type="project" value="TreeGrafter"/>
</dbReference>
<organism evidence="2 3">
    <name type="scientific">Apiotrichum porosum</name>
    <dbReference type="NCBI Taxonomy" id="105984"/>
    <lineage>
        <taxon>Eukaryota</taxon>
        <taxon>Fungi</taxon>
        <taxon>Dikarya</taxon>
        <taxon>Basidiomycota</taxon>
        <taxon>Agaricomycotina</taxon>
        <taxon>Tremellomycetes</taxon>
        <taxon>Trichosporonales</taxon>
        <taxon>Trichosporonaceae</taxon>
        <taxon>Apiotrichum</taxon>
    </lineage>
</organism>
<dbReference type="OrthoDB" id="2148946at2759"/>
<dbReference type="PANTHER" id="PTHR43628:SF1">
    <property type="entry name" value="CHITIN SYNTHASE REGULATORY FACTOR 2-RELATED"/>
    <property type="match status" value="1"/>
</dbReference>
<dbReference type="Proteomes" id="UP000279236">
    <property type="component" value="Unassembled WGS sequence"/>
</dbReference>
<dbReference type="STRING" id="105984.A0A427XNY8"/>
<dbReference type="SUPFAM" id="SSF81901">
    <property type="entry name" value="HCP-like"/>
    <property type="match status" value="1"/>
</dbReference>
<dbReference type="AlphaFoldDB" id="A0A427XNY8"/>
<dbReference type="SMART" id="SM00671">
    <property type="entry name" value="SEL1"/>
    <property type="match status" value="2"/>
</dbReference>
<protein>
    <submittedName>
        <fullName evidence="2">Uncharacterized protein</fullName>
    </submittedName>
</protein>
<feature type="compositionally biased region" description="Polar residues" evidence="1">
    <location>
        <begin position="558"/>
        <end position="570"/>
    </location>
</feature>
<sequence length="788" mass="82653">MAVPAQVAFLTPTAAAITVADVYASPGPRSPLDQLGLVVRRDSAPQAIAAGSADTVVNSKPVPTLDLNLFRSPSIYSVESSLDSISISSEDTTYQDCLYDEPHPGFVSEPEHDDSDTSDDVAALARGSGKSSPATPRANRTLTGDHVGGSPTTRSGTVTPTTAVPLTAKPNAGGNGHPYPSLEPLSNAPGSIKSAIDDGPFKLRPVPGRSARSLDPELVAPQVPFTVTRSSSEPVSPIDVPLPLAQQVAMPSHPQTTTVPDTASMHGEQGIDWGEDENAFEWLDASADAPEATNGATRRRLVVGGASPKRRLSRLTGLRNAITMPTLGVGSSSSTGTSPSSTSPLTTPASAATSASVSPIAPPGASSGSSDSHNRLPSPECGPATEERPRTKKKRPIVIPRRAAPPPPPGASPFPVMLDGGGRLPRSTRTPPLDTHSDASSPSPRTATPPTELPPVVVIGATPPRLPPGAKVVPLHNKTSSRSLLRSESHESGVIVQQSAAPCSSFEVIHGERVTQPQTLPRGRYAKMPLREIDVPSAGRIRAMDAVTPPPPRRGSDDQNTNVTGSSGSLHNVHHHHTKRRGSEPRTPSSMSPASTPLTTHRRSPEDLVSAGLARRDAGDLPKAAWCFMKAAEAGSPVGQMYYGLALRLGAGIHRDERRGFNELVHACDRMLAAGALDLRAAAGTVLTPAQLKSMSPDLSVGLFEVANCYLEAAGVKRNPDMALEYLRMAGSLNDLAAQEQLGYVLSKGVSGVKKDMREAAKWYRIAIVGGSNTPGLAWVWKDKYNED</sequence>
<accession>A0A427XNY8</accession>
<evidence type="ECO:0000313" key="2">
    <source>
        <dbReference type="EMBL" id="RSH80615.1"/>
    </source>
</evidence>
<dbReference type="InterPro" id="IPR011990">
    <property type="entry name" value="TPR-like_helical_dom_sf"/>
</dbReference>
<dbReference type="EMBL" id="RSCE01000008">
    <property type="protein sequence ID" value="RSH80615.1"/>
    <property type="molecule type" value="Genomic_DNA"/>
</dbReference>
<feature type="region of interest" description="Disordered" evidence="1">
    <location>
        <begin position="289"/>
        <end position="455"/>
    </location>
</feature>